<evidence type="ECO:0000313" key="1">
    <source>
        <dbReference type="EMBL" id="SJZ40881.1"/>
    </source>
</evidence>
<dbReference type="GO" id="GO:0016791">
    <property type="term" value="F:phosphatase activity"/>
    <property type="evidence" value="ECO:0007669"/>
    <property type="project" value="TreeGrafter"/>
</dbReference>
<dbReference type="EMBL" id="FUWO01000004">
    <property type="protein sequence ID" value="SJZ40881.1"/>
    <property type="molecule type" value="Genomic_DNA"/>
</dbReference>
<dbReference type="GO" id="GO:0005829">
    <property type="term" value="C:cytosol"/>
    <property type="evidence" value="ECO:0007669"/>
    <property type="project" value="TreeGrafter"/>
</dbReference>
<gene>
    <name evidence="1" type="ORF">SAMN02746011_00718</name>
</gene>
<dbReference type="AlphaFoldDB" id="A0A1T4KEQ8"/>
<dbReference type="Pfam" id="PF08282">
    <property type="entry name" value="Hydrolase_3"/>
    <property type="match status" value="1"/>
</dbReference>
<dbReference type="CDD" id="cd07516">
    <property type="entry name" value="HAD_Pase"/>
    <property type="match status" value="1"/>
</dbReference>
<dbReference type="InterPro" id="IPR006379">
    <property type="entry name" value="HAD-SF_hydro_IIB"/>
</dbReference>
<accession>A0A1T4KEQ8</accession>
<sequence length="273" mass="30652">MDNIKLVAIDLDGTFLTDTKEIPKANIEAVHRIMDKGIKVVICTGRTLPGTRRFIDQIDFGHENEYAIIQNGAATHRLPEYDVVAATYQPLENRKKLVRFFFESRIDTLQLVAFDQENLFLIDDQNPSEFVQKDAETLATPITFISQADFDQVEGIFKMMVLGPKAVLDAWNELLTQEIKEDFDVVRSQPIIIEFLSNDTNKATALKALSEDLGIARTEIMAIGDEQNDVEMLKWVKHSVAMGNASPAIKELCLYETVSNNEGGVAAALRKLF</sequence>
<keyword evidence="2" id="KW-1185">Reference proteome</keyword>
<name>A0A1T4KEQ8_9LACT</name>
<dbReference type="SUPFAM" id="SSF56784">
    <property type="entry name" value="HAD-like"/>
    <property type="match status" value="1"/>
</dbReference>
<dbReference type="NCBIfam" id="TIGR01484">
    <property type="entry name" value="HAD-SF-IIB"/>
    <property type="match status" value="1"/>
</dbReference>
<dbReference type="Proteomes" id="UP000189941">
    <property type="component" value="Unassembled WGS sequence"/>
</dbReference>
<reference evidence="2" key="1">
    <citation type="submission" date="2017-02" db="EMBL/GenBank/DDBJ databases">
        <authorList>
            <person name="Varghese N."/>
            <person name="Submissions S."/>
        </authorList>
    </citation>
    <scope>NUCLEOTIDE SEQUENCE [LARGE SCALE GENOMIC DNA]</scope>
    <source>
        <strain evidence="2">DSM 15739</strain>
    </source>
</reference>
<dbReference type="SFLD" id="SFLDG01140">
    <property type="entry name" value="C2.B:_Phosphomannomutase_and_P"/>
    <property type="match status" value="1"/>
</dbReference>
<dbReference type="RefSeq" id="WP_078755509.1">
    <property type="nucleotide sequence ID" value="NZ_FUWO01000004.1"/>
</dbReference>
<proteinExistence type="predicted"/>
<dbReference type="Gene3D" id="3.40.50.1000">
    <property type="entry name" value="HAD superfamily/HAD-like"/>
    <property type="match status" value="1"/>
</dbReference>
<dbReference type="Gene3D" id="3.30.1240.10">
    <property type="match status" value="1"/>
</dbReference>
<dbReference type="PANTHER" id="PTHR10000">
    <property type="entry name" value="PHOSPHOSERINE PHOSPHATASE"/>
    <property type="match status" value="1"/>
</dbReference>
<organism evidence="1 2">
    <name type="scientific">Globicatella sulfidifaciens DSM 15739</name>
    <dbReference type="NCBI Taxonomy" id="1121925"/>
    <lineage>
        <taxon>Bacteria</taxon>
        <taxon>Bacillati</taxon>
        <taxon>Bacillota</taxon>
        <taxon>Bacilli</taxon>
        <taxon>Lactobacillales</taxon>
        <taxon>Aerococcaceae</taxon>
        <taxon>Globicatella</taxon>
    </lineage>
</organism>
<dbReference type="InterPro" id="IPR036412">
    <property type="entry name" value="HAD-like_sf"/>
</dbReference>
<dbReference type="InterPro" id="IPR023214">
    <property type="entry name" value="HAD_sf"/>
</dbReference>
<evidence type="ECO:0008006" key="3">
    <source>
        <dbReference type="Google" id="ProtNLM"/>
    </source>
</evidence>
<protein>
    <recommendedName>
        <fullName evidence="3">Cof subfamily of IIB subfamily of haloacid dehalogenase superfamily/HAD-superfamily hydrolase, subfamily IIB</fullName>
    </recommendedName>
</protein>
<dbReference type="GO" id="GO:0000287">
    <property type="term" value="F:magnesium ion binding"/>
    <property type="evidence" value="ECO:0007669"/>
    <property type="project" value="TreeGrafter"/>
</dbReference>
<dbReference type="OrthoDB" id="9790031at2"/>
<dbReference type="PANTHER" id="PTHR10000:SF8">
    <property type="entry name" value="HAD SUPERFAMILY HYDROLASE-LIKE, TYPE 3"/>
    <property type="match status" value="1"/>
</dbReference>
<dbReference type="SFLD" id="SFLDS00003">
    <property type="entry name" value="Haloacid_Dehalogenase"/>
    <property type="match status" value="1"/>
</dbReference>
<dbReference type="STRING" id="1121925.SAMN02746011_00718"/>
<evidence type="ECO:0000313" key="2">
    <source>
        <dbReference type="Proteomes" id="UP000189941"/>
    </source>
</evidence>
<dbReference type="NCBIfam" id="TIGR00099">
    <property type="entry name" value="Cof-subfamily"/>
    <property type="match status" value="1"/>
</dbReference>
<dbReference type="InterPro" id="IPR000150">
    <property type="entry name" value="Cof"/>
</dbReference>